<reference evidence="1" key="1">
    <citation type="submission" date="2022-04" db="EMBL/GenBank/DDBJ databases">
        <title>Jade perch genome.</title>
        <authorList>
            <person name="Chao B."/>
        </authorList>
    </citation>
    <scope>NUCLEOTIDE SEQUENCE</scope>
    <source>
        <strain evidence="1">CB-2022</strain>
    </source>
</reference>
<comment type="caution">
    <text evidence="1">The sequence shown here is derived from an EMBL/GenBank/DDBJ whole genome shotgun (WGS) entry which is preliminary data.</text>
</comment>
<keyword evidence="2" id="KW-1185">Reference proteome</keyword>
<proteinExistence type="predicted"/>
<sequence length="89" mass="10537">VSFQRQHDAGVGFLPEEFQPHLPAQAMVRRELPKHQRDLIVQRYQSGEGYKRISKELNIPWNHSEDSHHQVEKIWHNSDITKNRTSVQN</sequence>
<dbReference type="EMBL" id="CM041546">
    <property type="protein sequence ID" value="KAI3361244.1"/>
    <property type="molecule type" value="Genomic_DNA"/>
</dbReference>
<organism evidence="1 2">
    <name type="scientific">Scortum barcoo</name>
    <name type="common">barcoo grunter</name>
    <dbReference type="NCBI Taxonomy" id="214431"/>
    <lineage>
        <taxon>Eukaryota</taxon>
        <taxon>Metazoa</taxon>
        <taxon>Chordata</taxon>
        <taxon>Craniata</taxon>
        <taxon>Vertebrata</taxon>
        <taxon>Euteleostomi</taxon>
        <taxon>Actinopterygii</taxon>
        <taxon>Neopterygii</taxon>
        <taxon>Teleostei</taxon>
        <taxon>Neoteleostei</taxon>
        <taxon>Acanthomorphata</taxon>
        <taxon>Eupercaria</taxon>
        <taxon>Centrarchiformes</taxon>
        <taxon>Terapontoidei</taxon>
        <taxon>Terapontidae</taxon>
        <taxon>Scortum</taxon>
    </lineage>
</organism>
<dbReference type="Proteomes" id="UP000831701">
    <property type="component" value="Chromosome 16"/>
</dbReference>
<name>A0ACB8W0H4_9TELE</name>
<accession>A0ACB8W0H4</accession>
<feature type="non-terminal residue" evidence="1">
    <location>
        <position position="1"/>
    </location>
</feature>
<protein>
    <submittedName>
        <fullName evidence="1">Uncharacterized protein</fullName>
    </submittedName>
</protein>
<evidence type="ECO:0000313" key="2">
    <source>
        <dbReference type="Proteomes" id="UP000831701"/>
    </source>
</evidence>
<evidence type="ECO:0000313" key="1">
    <source>
        <dbReference type="EMBL" id="KAI3361244.1"/>
    </source>
</evidence>
<gene>
    <name evidence="1" type="ORF">L3Q82_012914</name>
</gene>